<gene>
    <name evidence="1" type="ORF">N180_01255</name>
</gene>
<sequence length="168" mass="18567">MNKLIIICALAVLITATGIGCINSSNRLMSSNESESELYSSEVIGLLSKQVDSASSSLLKFKNFKKEDEEYNKDGSKAYNYALNFTGSIVASSDCYWNIPSDHLYDGQHLKKIFLDVTAEENPIKLNSYPMKSGLGVPIIGTAYFREEGNKLIIFDFTVKIAESVISK</sequence>
<name>A0A081PC67_9SPHI</name>
<dbReference type="EMBL" id="JNFF01000117">
    <property type="protein sequence ID" value="KEQ28290.1"/>
    <property type="molecule type" value="Genomic_DNA"/>
</dbReference>
<reference evidence="1 2" key="1">
    <citation type="journal article" date="1992" name="Int. J. Syst. Bacteriol.">
        <title>Sphingobacterium antarcticus sp. nov. a Psychrotrophic Bacterium from the Soils of Schirmacher Oasis, Antarctica.</title>
        <authorList>
            <person name="Shivaji S."/>
            <person name="Ray M.K."/>
            <person name="Rao N.S."/>
            <person name="Saiserr L."/>
            <person name="Jagannadham M.V."/>
            <person name="Kumar G.S."/>
            <person name="Reddy G."/>
            <person name="Bhargava P.M."/>
        </authorList>
    </citation>
    <scope>NUCLEOTIDE SEQUENCE [LARGE SCALE GENOMIC DNA]</scope>
    <source>
        <strain evidence="1 2">4BY</strain>
    </source>
</reference>
<organism evidence="1 2">
    <name type="scientific">Pedobacter antarcticus 4BY</name>
    <dbReference type="NCBI Taxonomy" id="1358423"/>
    <lineage>
        <taxon>Bacteria</taxon>
        <taxon>Pseudomonadati</taxon>
        <taxon>Bacteroidota</taxon>
        <taxon>Sphingobacteriia</taxon>
        <taxon>Sphingobacteriales</taxon>
        <taxon>Sphingobacteriaceae</taxon>
        <taxon>Pedobacter</taxon>
    </lineage>
</organism>
<protein>
    <recommendedName>
        <fullName evidence="3">Lipoprotein</fullName>
    </recommendedName>
</protein>
<dbReference type="AlphaFoldDB" id="A0A081PC67"/>
<accession>A0A081PC67</accession>
<comment type="caution">
    <text evidence="1">The sequence shown here is derived from an EMBL/GenBank/DDBJ whole genome shotgun (WGS) entry which is preliminary data.</text>
</comment>
<evidence type="ECO:0008006" key="3">
    <source>
        <dbReference type="Google" id="ProtNLM"/>
    </source>
</evidence>
<keyword evidence="2" id="KW-1185">Reference proteome</keyword>
<dbReference type="PROSITE" id="PS51257">
    <property type="entry name" value="PROKAR_LIPOPROTEIN"/>
    <property type="match status" value="1"/>
</dbReference>
<proteinExistence type="predicted"/>
<evidence type="ECO:0000313" key="2">
    <source>
        <dbReference type="Proteomes" id="UP000028007"/>
    </source>
</evidence>
<dbReference type="RefSeq" id="WP_037444971.1">
    <property type="nucleotide sequence ID" value="NZ_JNFF01000117.1"/>
</dbReference>
<dbReference type="Proteomes" id="UP000028007">
    <property type="component" value="Unassembled WGS sequence"/>
</dbReference>
<evidence type="ECO:0000313" key="1">
    <source>
        <dbReference type="EMBL" id="KEQ28290.1"/>
    </source>
</evidence>